<dbReference type="AlphaFoldDB" id="A0A0M3T282"/>
<dbReference type="PANTHER" id="PTHR43685:SF3">
    <property type="entry name" value="SLR2126 PROTEIN"/>
    <property type="match status" value="1"/>
</dbReference>
<reference evidence="4 5" key="1">
    <citation type="journal article" date="2015" name="Genome Announc.">
        <title>Genome Sequence of 'Candidatus Thioglobus singularis' Strain PS1, a Mixotroph from the SUP05 Clade of Marine Gammaproteobacteria.</title>
        <authorList>
            <person name="Marshall K.T."/>
            <person name="Morris R.M."/>
        </authorList>
    </citation>
    <scope>NUCLEOTIDE SEQUENCE [LARGE SCALE GENOMIC DNA]</scope>
    <source>
        <strain evidence="4 5">PS1</strain>
    </source>
</reference>
<evidence type="ECO:0000259" key="3">
    <source>
        <dbReference type="Pfam" id="PF02709"/>
    </source>
</evidence>
<protein>
    <submittedName>
        <fullName evidence="4">Glycosyl transferase</fullName>
    </submittedName>
</protein>
<keyword evidence="1 4" id="KW-0808">Transferase</keyword>
<sequence length="265" mass="30756">MKISLIITTYNWPESLLLVLESVNHQTILPNEVIIADDGSTLETRSQVEVFQNNSELNIIYSWQEDMGFRAARSRNLAILKSTCDYIILIDGDVILDKNFVLDHIAASEQGYFVQGSRVLLSRMQTSRALLKKKIIFPFFSSNFKNRKNSIRSKCLSYLFSNKKNGLRGIKTCNLSFFRKDCIKINGFNNEFEGWGREDSEFAVRLINSGIKRKNIRFKAIQFHLWHNENKRIALKKNNEMLQDSINNRIAWCENGMNSREINES</sequence>
<dbReference type="RefSeq" id="WP_053820520.1">
    <property type="nucleotide sequence ID" value="NZ_CP006911.1"/>
</dbReference>
<dbReference type="EMBL" id="CP006911">
    <property type="protein sequence ID" value="ALE02315.1"/>
    <property type="molecule type" value="Genomic_DNA"/>
</dbReference>
<gene>
    <name evidence="4" type="ORF">W908_07120</name>
</gene>
<evidence type="ECO:0000313" key="5">
    <source>
        <dbReference type="Proteomes" id="UP000068905"/>
    </source>
</evidence>
<dbReference type="OrthoDB" id="9801954at2"/>
<feature type="domain" description="Galactosyltransferase C-terminal" evidence="3">
    <location>
        <begin position="163"/>
        <end position="218"/>
    </location>
</feature>
<dbReference type="PANTHER" id="PTHR43685">
    <property type="entry name" value="GLYCOSYLTRANSFERASE"/>
    <property type="match status" value="1"/>
</dbReference>
<dbReference type="InterPro" id="IPR001173">
    <property type="entry name" value="Glyco_trans_2-like"/>
</dbReference>
<dbReference type="Proteomes" id="UP000068905">
    <property type="component" value="Chromosome"/>
</dbReference>
<dbReference type="Gene3D" id="3.90.550.10">
    <property type="entry name" value="Spore Coat Polysaccharide Biosynthesis Protein SpsA, Chain A"/>
    <property type="match status" value="1"/>
</dbReference>
<evidence type="ECO:0000256" key="1">
    <source>
        <dbReference type="ARBA" id="ARBA00022679"/>
    </source>
</evidence>
<dbReference type="CDD" id="cd06420">
    <property type="entry name" value="GT2_Chondriotin_Pol_N"/>
    <property type="match status" value="1"/>
</dbReference>
<proteinExistence type="predicted"/>
<dbReference type="InterPro" id="IPR029044">
    <property type="entry name" value="Nucleotide-diphossugar_trans"/>
</dbReference>
<accession>A0A0M3T282</accession>
<dbReference type="InterPro" id="IPR050834">
    <property type="entry name" value="Glycosyltransf_2"/>
</dbReference>
<name>A0A0M3T282_9GAMM</name>
<dbReference type="KEGG" id="tsn:W908_07120"/>
<keyword evidence="5" id="KW-1185">Reference proteome</keyword>
<evidence type="ECO:0000313" key="4">
    <source>
        <dbReference type="EMBL" id="ALE02315.1"/>
    </source>
</evidence>
<organism evidence="4 5">
    <name type="scientific">Candidatus Pseudothioglobus singularis PS1</name>
    <dbReference type="NCBI Taxonomy" id="1125411"/>
    <lineage>
        <taxon>Bacteria</taxon>
        <taxon>Pseudomonadati</taxon>
        <taxon>Pseudomonadota</taxon>
        <taxon>Gammaproteobacteria</taxon>
        <taxon>Candidatus Pseudothioglobaceae</taxon>
        <taxon>Candidatus Pseudothioglobus</taxon>
    </lineage>
</organism>
<dbReference type="SUPFAM" id="SSF53448">
    <property type="entry name" value="Nucleotide-diphospho-sugar transferases"/>
    <property type="match status" value="1"/>
</dbReference>
<dbReference type="Pfam" id="PF02709">
    <property type="entry name" value="Glyco_transf_7C"/>
    <property type="match status" value="1"/>
</dbReference>
<dbReference type="STRING" id="1125411.W908_07120"/>
<evidence type="ECO:0000259" key="2">
    <source>
        <dbReference type="Pfam" id="PF00535"/>
    </source>
</evidence>
<dbReference type="PATRIC" id="fig|1125411.7.peg.1403"/>
<dbReference type="Pfam" id="PF00535">
    <property type="entry name" value="Glycos_transf_2"/>
    <property type="match status" value="1"/>
</dbReference>
<feature type="domain" description="Glycosyltransferase 2-like" evidence="2">
    <location>
        <begin position="4"/>
        <end position="153"/>
    </location>
</feature>
<dbReference type="InterPro" id="IPR027791">
    <property type="entry name" value="Galactosyl_T_C"/>
</dbReference>
<dbReference type="GO" id="GO:0016740">
    <property type="term" value="F:transferase activity"/>
    <property type="evidence" value="ECO:0007669"/>
    <property type="project" value="UniProtKB-KW"/>
</dbReference>